<dbReference type="SMART" id="SM00448">
    <property type="entry name" value="REC"/>
    <property type="match status" value="1"/>
</dbReference>
<evidence type="ECO:0000259" key="3">
    <source>
        <dbReference type="PROSITE" id="PS50110"/>
    </source>
</evidence>
<evidence type="ECO:0000313" key="5">
    <source>
        <dbReference type="Proteomes" id="UP000663400"/>
    </source>
</evidence>
<dbReference type="InterPro" id="IPR050595">
    <property type="entry name" value="Bact_response_regulator"/>
</dbReference>
<dbReference type="Gene3D" id="3.40.50.2300">
    <property type="match status" value="1"/>
</dbReference>
<organism evidence="4 5">
    <name type="scientific">Lysobacter arenosi</name>
    <dbReference type="NCBI Taxonomy" id="2795387"/>
    <lineage>
        <taxon>Bacteria</taxon>
        <taxon>Pseudomonadati</taxon>
        <taxon>Pseudomonadota</taxon>
        <taxon>Gammaproteobacteria</taxon>
        <taxon>Lysobacterales</taxon>
        <taxon>Lysobacteraceae</taxon>
        <taxon>Lysobacter</taxon>
    </lineage>
</organism>
<keyword evidence="5" id="KW-1185">Reference proteome</keyword>
<evidence type="ECO:0000256" key="2">
    <source>
        <dbReference type="PROSITE-ProRule" id="PRU00169"/>
    </source>
</evidence>
<dbReference type="EMBL" id="CP071517">
    <property type="protein sequence ID" value="QSX73573.1"/>
    <property type="molecule type" value="Genomic_DNA"/>
</dbReference>
<dbReference type="PANTHER" id="PTHR44591">
    <property type="entry name" value="STRESS RESPONSE REGULATOR PROTEIN 1"/>
    <property type="match status" value="1"/>
</dbReference>
<gene>
    <name evidence="4" type="ORF">HIV01_009950</name>
</gene>
<accession>A0ABX7R7S5</accession>
<sequence length="152" mass="16053">MGSAADPHANPQADALRIVLVEDDADDAELLSLQLTDAGIRARFLLVQSASELRTAMEAGTDLVVSDMSMPAFNGFDALAIVHEFDATIPFVLVSGTHEEEVAARAAASGVHAYLLKEDVPGLLHAVRQARSPSPSHREVAAAACERPALEN</sequence>
<dbReference type="PANTHER" id="PTHR44591:SF3">
    <property type="entry name" value="RESPONSE REGULATORY DOMAIN-CONTAINING PROTEIN"/>
    <property type="match status" value="1"/>
</dbReference>
<dbReference type="InterPro" id="IPR001789">
    <property type="entry name" value="Sig_transdc_resp-reg_receiver"/>
</dbReference>
<dbReference type="Proteomes" id="UP000663400">
    <property type="component" value="Chromosome"/>
</dbReference>
<dbReference type="CDD" id="cd00156">
    <property type="entry name" value="REC"/>
    <property type="match status" value="1"/>
</dbReference>
<keyword evidence="1 2" id="KW-0597">Phosphoprotein</keyword>
<dbReference type="Pfam" id="PF00072">
    <property type="entry name" value="Response_reg"/>
    <property type="match status" value="1"/>
</dbReference>
<dbReference type="InterPro" id="IPR011006">
    <property type="entry name" value="CheY-like_superfamily"/>
</dbReference>
<feature type="domain" description="Response regulatory" evidence="3">
    <location>
        <begin position="17"/>
        <end position="132"/>
    </location>
</feature>
<reference evidence="4 5" key="1">
    <citation type="submission" date="2021-02" db="EMBL/GenBank/DDBJ databases">
        <title>Lysobacter arenosi sp. nov., isolated from soil of gangwondo yeongwol, south Korea.</title>
        <authorList>
            <person name="Kim K.R."/>
            <person name="Kim K.H."/>
            <person name="Jeon C.O."/>
        </authorList>
    </citation>
    <scope>NUCLEOTIDE SEQUENCE [LARGE SCALE GENOMIC DNA]</scope>
    <source>
        <strain evidence="4 5">R7</strain>
    </source>
</reference>
<dbReference type="RefSeq" id="WP_200606801.1">
    <property type="nucleotide sequence ID" value="NZ_CP071517.1"/>
</dbReference>
<evidence type="ECO:0000256" key="1">
    <source>
        <dbReference type="ARBA" id="ARBA00022553"/>
    </source>
</evidence>
<dbReference type="PROSITE" id="PS50110">
    <property type="entry name" value="RESPONSE_REGULATORY"/>
    <property type="match status" value="1"/>
</dbReference>
<feature type="modified residue" description="4-aspartylphosphate" evidence="2">
    <location>
        <position position="67"/>
    </location>
</feature>
<name>A0ABX7R7S5_9GAMM</name>
<proteinExistence type="predicted"/>
<protein>
    <submittedName>
        <fullName evidence="4">Response regulator</fullName>
    </submittedName>
</protein>
<dbReference type="SUPFAM" id="SSF52172">
    <property type="entry name" value="CheY-like"/>
    <property type="match status" value="1"/>
</dbReference>
<evidence type="ECO:0000313" key="4">
    <source>
        <dbReference type="EMBL" id="QSX73573.1"/>
    </source>
</evidence>